<dbReference type="PANTHER" id="PTHR47643:SF2">
    <property type="entry name" value="TPR DOMAIN PROTEIN (AFU_ORTHOLOGUE AFUA_5G12710)"/>
    <property type="match status" value="1"/>
</dbReference>
<evidence type="ECO:0000259" key="1">
    <source>
        <dbReference type="PROSITE" id="PS50280"/>
    </source>
</evidence>
<dbReference type="AlphaFoldDB" id="A0A8K0V0G3"/>
<dbReference type="Proteomes" id="UP000813824">
    <property type="component" value="Unassembled WGS sequence"/>
</dbReference>
<dbReference type="SUPFAM" id="SSF82199">
    <property type="entry name" value="SET domain"/>
    <property type="match status" value="1"/>
</dbReference>
<dbReference type="CDD" id="cd20071">
    <property type="entry name" value="SET_SMYD"/>
    <property type="match status" value="1"/>
</dbReference>
<evidence type="ECO:0000313" key="2">
    <source>
        <dbReference type="EMBL" id="KAH8108158.1"/>
    </source>
</evidence>
<evidence type="ECO:0000313" key="3">
    <source>
        <dbReference type="Proteomes" id="UP000813824"/>
    </source>
</evidence>
<feature type="domain" description="SET" evidence="1">
    <location>
        <begin position="452"/>
        <end position="651"/>
    </location>
</feature>
<dbReference type="OrthoDB" id="5945798at2759"/>
<dbReference type="PROSITE" id="PS50280">
    <property type="entry name" value="SET"/>
    <property type="match status" value="1"/>
</dbReference>
<reference evidence="2" key="1">
    <citation type="journal article" date="2021" name="New Phytol.">
        <title>Evolutionary innovations through gain and loss of genes in the ectomycorrhizal Boletales.</title>
        <authorList>
            <person name="Wu G."/>
            <person name="Miyauchi S."/>
            <person name="Morin E."/>
            <person name="Kuo A."/>
            <person name="Drula E."/>
            <person name="Varga T."/>
            <person name="Kohler A."/>
            <person name="Feng B."/>
            <person name="Cao Y."/>
            <person name="Lipzen A."/>
            <person name="Daum C."/>
            <person name="Hundley H."/>
            <person name="Pangilinan J."/>
            <person name="Johnson J."/>
            <person name="Barry K."/>
            <person name="LaButti K."/>
            <person name="Ng V."/>
            <person name="Ahrendt S."/>
            <person name="Min B."/>
            <person name="Choi I.G."/>
            <person name="Park H."/>
            <person name="Plett J.M."/>
            <person name="Magnuson J."/>
            <person name="Spatafora J.W."/>
            <person name="Nagy L.G."/>
            <person name="Henrissat B."/>
            <person name="Grigoriev I.V."/>
            <person name="Yang Z.L."/>
            <person name="Xu J."/>
            <person name="Martin F.M."/>
        </authorList>
    </citation>
    <scope>NUCLEOTIDE SEQUENCE</scope>
    <source>
        <strain evidence="2">KKN 215</strain>
    </source>
</reference>
<dbReference type="Gene3D" id="1.25.40.10">
    <property type="entry name" value="Tetratricopeptide repeat domain"/>
    <property type="match status" value="1"/>
</dbReference>
<dbReference type="SUPFAM" id="SSF48452">
    <property type="entry name" value="TPR-like"/>
    <property type="match status" value="1"/>
</dbReference>
<dbReference type="Pfam" id="PF00856">
    <property type="entry name" value="SET"/>
    <property type="match status" value="1"/>
</dbReference>
<name>A0A8K0V0G3_9AGAR</name>
<protein>
    <recommendedName>
        <fullName evidence="1">SET domain-containing protein</fullName>
    </recommendedName>
</protein>
<comment type="caution">
    <text evidence="2">The sequence shown here is derived from an EMBL/GenBank/DDBJ whole genome shotgun (WGS) entry which is preliminary data.</text>
</comment>
<dbReference type="EMBL" id="JAEVFJ010000001">
    <property type="protein sequence ID" value="KAH8108158.1"/>
    <property type="molecule type" value="Genomic_DNA"/>
</dbReference>
<accession>A0A8K0V0G3</accession>
<keyword evidence="3" id="KW-1185">Reference proteome</keyword>
<sequence>MNKRPIYRVFNFHLVSKFLMVQHVVSPWGHDMAQRGYPDCLRPTKPSPTFLSLRPTSATMAGFRPDMAELAGMMANMGIQFPLSAGTTLGQGTRNAQIDDDSEFGRHQQAFERAKAVHIREQSLPPAKARELPRMALLAQFQSARDQEHLQRAQGMNFTSRQTYVGTVPRFSSTKLEDLERISISQLMVRKCHKGRFLLCRIICQPTHLVSIDMAVEDPEGGTTRLAVYHYPFALDCSTDEAAALFSVGTVLAVREPYYKYAASGEIPMLRVDAASDIMFLDSKHPLVGSVSWSTGRVFPAQTPSTPNGWKEKGVGHFKRKEWLCAAIAFSEGLRLEATHHLLLLNRSETYLRLGWFRSAASDAEAVMAMDLKDTTLKRKALVRATKAYYSSRRYQEVQQLAEMYPDDADVQEFSTKSRERIHENDTGNYDWQALYRESRQPASRPDIAPYTGPVEVRSPENGVRGVFVTRDVKAGELLVVSKPIASCFPEDNPKRGMELFLAHNFLTSTIDTRADYTLIETVVQRMWEDPNLANTIGSMYAGKSMPPTTAYPPMSTNQPPLSHPRVPSSNIDIARVEAVCSLNAFGLGDDTHKDYAAFNKFEKSCALYEFPSFCNHSCVASGTRSFFGDVMTIRASKDLKAGEELTLVYHIPTEPYQDRQDHVQRKWGFACGCLLCNADRADKPASRDFRARIQKMPEVKTISEAQKRVSDIRSSYSDTPERRLCHFKPHLHLAYQALATSYVRAANAKGAPDVALIRKSAEAFMDALEAAGVIITDRSLQGSARARRSKAPYGGLPVDTTQPPSYVHLCVLAAIQVAHSLMALNQQTRAVNWAKTAVWLEDLATGGGVSLFKEKYHEMCAGIPI</sequence>
<dbReference type="Gene3D" id="2.170.270.10">
    <property type="entry name" value="SET domain"/>
    <property type="match status" value="1"/>
</dbReference>
<dbReference type="PANTHER" id="PTHR47643">
    <property type="entry name" value="TPR DOMAIN PROTEIN (AFU_ORTHOLOGUE AFUA_5G12710)"/>
    <property type="match status" value="1"/>
</dbReference>
<dbReference type="InterPro" id="IPR046341">
    <property type="entry name" value="SET_dom_sf"/>
</dbReference>
<organism evidence="2 3">
    <name type="scientific">Cristinia sonorae</name>
    <dbReference type="NCBI Taxonomy" id="1940300"/>
    <lineage>
        <taxon>Eukaryota</taxon>
        <taxon>Fungi</taxon>
        <taxon>Dikarya</taxon>
        <taxon>Basidiomycota</taxon>
        <taxon>Agaricomycotina</taxon>
        <taxon>Agaricomycetes</taxon>
        <taxon>Agaricomycetidae</taxon>
        <taxon>Agaricales</taxon>
        <taxon>Pleurotineae</taxon>
        <taxon>Stephanosporaceae</taxon>
        <taxon>Cristinia</taxon>
    </lineage>
</organism>
<dbReference type="InterPro" id="IPR011990">
    <property type="entry name" value="TPR-like_helical_dom_sf"/>
</dbReference>
<dbReference type="InterPro" id="IPR053209">
    <property type="entry name" value="Gramillin-biosynth_MTr"/>
</dbReference>
<dbReference type="InterPro" id="IPR001214">
    <property type="entry name" value="SET_dom"/>
</dbReference>
<proteinExistence type="predicted"/>
<gene>
    <name evidence="2" type="ORF">BXZ70DRAFT_914436</name>
</gene>